<evidence type="ECO:0000256" key="1">
    <source>
        <dbReference type="SAM" id="MobiDB-lite"/>
    </source>
</evidence>
<evidence type="ECO:0000313" key="2">
    <source>
        <dbReference type="EnsemblPlants" id="OMERI07G13760.2"/>
    </source>
</evidence>
<proteinExistence type="predicted"/>
<dbReference type="EnsemblPlants" id="OMERI07G13760.2">
    <property type="protein sequence ID" value="OMERI07G13760.2"/>
    <property type="gene ID" value="OMERI07G13760"/>
</dbReference>
<dbReference type="Gramene" id="OMERI07G13760.2">
    <property type="protein sequence ID" value="OMERI07G13760.2"/>
    <property type="gene ID" value="OMERI07G13760"/>
</dbReference>
<feature type="compositionally biased region" description="Basic and acidic residues" evidence="1">
    <location>
        <begin position="126"/>
        <end position="140"/>
    </location>
</feature>
<name>A0A0E0ECD2_9ORYZ</name>
<sequence>MIQPNGSSDAYIRWKLAVPSRARVPQVNMPMFLTGMSDQWHGASTFNTGMYTADQMIGYVGSTQSYGEPCSYEPPPITQPTQDYRHVDFSGVEVARKSVRERHSPKRLLLSGRRPPAGARRKGKKKDTSTSRNFDDDANE</sequence>
<evidence type="ECO:0000313" key="3">
    <source>
        <dbReference type="Proteomes" id="UP000008021"/>
    </source>
</evidence>
<reference evidence="2" key="1">
    <citation type="submission" date="2015-04" db="UniProtKB">
        <authorList>
            <consortium name="EnsemblPlants"/>
        </authorList>
    </citation>
    <scope>IDENTIFICATION</scope>
</reference>
<protein>
    <submittedName>
        <fullName evidence="2">Uncharacterized protein</fullName>
    </submittedName>
</protein>
<feature type="region of interest" description="Disordered" evidence="1">
    <location>
        <begin position="95"/>
        <end position="140"/>
    </location>
</feature>
<dbReference type="AlphaFoldDB" id="A0A0E0ECD2"/>
<accession>A0A0E0ECD2</accession>
<dbReference type="HOGENOM" id="CLU_113062_2_0_1"/>
<keyword evidence="3" id="KW-1185">Reference proteome</keyword>
<reference evidence="2" key="2">
    <citation type="submission" date="2018-05" db="EMBL/GenBank/DDBJ databases">
        <title>OmerRS3 (Oryza meridionalis Reference Sequence Version 3).</title>
        <authorList>
            <person name="Zhang J."/>
            <person name="Kudrna D."/>
            <person name="Lee S."/>
            <person name="Talag J."/>
            <person name="Welchert J."/>
            <person name="Wing R.A."/>
        </authorList>
    </citation>
    <scope>NUCLEOTIDE SEQUENCE [LARGE SCALE GENOMIC DNA]</scope>
    <source>
        <strain evidence="2">cv. OR44</strain>
    </source>
</reference>
<organism evidence="2">
    <name type="scientific">Oryza meridionalis</name>
    <dbReference type="NCBI Taxonomy" id="40149"/>
    <lineage>
        <taxon>Eukaryota</taxon>
        <taxon>Viridiplantae</taxon>
        <taxon>Streptophyta</taxon>
        <taxon>Embryophyta</taxon>
        <taxon>Tracheophyta</taxon>
        <taxon>Spermatophyta</taxon>
        <taxon>Magnoliopsida</taxon>
        <taxon>Liliopsida</taxon>
        <taxon>Poales</taxon>
        <taxon>Poaceae</taxon>
        <taxon>BOP clade</taxon>
        <taxon>Oryzoideae</taxon>
        <taxon>Oryzeae</taxon>
        <taxon>Oryzinae</taxon>
        <taxon>Oryza</taxon>
    </lineage>
</organism>
<dbReference type="Proteomes" id="UP000008021">
    <property type="component" value="Chromosome 7"/>
</dbReference>